<evidence type="ECO:0000313" key="2">
    <source>
        <dbReference type="Proteomes" id="UP000199072"/>
    </source>
</evidence>
<dbReference type="AlphaFoldDB" id="A0A1G7GDF9"/>
<keyword evidence="2" id="KW-1185">Reference proteome</keyword>
<sequence>MKENKSIKNKWLHLRLSEAEHLQIEKAFSKTTERKFSNYARTILLGKPMIAGYRNLSSDALIAEFAALLKTVNGIANNYNQSIHKLHTLDHEPQIKLWVDSNRNSGKILLSSIQEIKLMMNKITEQWLQ</sequence>
<evidence type="ECO:0008006" key="3">
    <source>
        <dbReference type="Google" id="ProtNLM"/>
    </source>
</evidence>
<dbReference type="RefSeq" id="WP_240315293.1">
    <property type="nucleotide sequence ID" value="NZ_FNAI01000010.1"/>
</dbReference>
<evidence type="ECO:0000313" key="1">
    <source>
        <dbReference type="EMBL" id="SDE86115.1"/>
    </source>
</evidence>
<gene>
    <name evidence="1" type="ORF">SAMN05216464_11090</name>
</gene>
<reference evidence="1 2" key="1">
    <citation type="submission" date="2016-10" db="EMBL/GenBank/DDBJ databases">
        <authorList>
            <person name="de Groot N.N."/>
        </authorList>
    </citation>
    <scope>NUCLEOTIDE SEQUENCE [LARGE SCALE GENOMIC DNA]</scope>
    <source>
        <strain evidence="1 2">47C3B</strain>
    </source>
</reference>
<accession>A0A1G7GDF9</accession>
<proteinExistence type="predicted"/>
<protein>
    <recommendedName>
        <fullName evidence="3">Mobilisation protein (MobC)</fullName>
    </recommendedName>
</protein>
<dbReference type="EMBL" id="FNAI01000010">
    <property type="protein sequence ID" value="SDE86115.1"/>
    <property type="molecule type" value="Genomic_DNA"/>
</dbReference>
<dbReference type="STRING" id="1391627.SAMN05216464_11090"/>
<name>A0A1G7GDF9_9SPHI</name>
<dbReference type="Proteomes" id="UP000199072">
    <property type="component" value="Unassembled WGS sequence"/>
</dbReference>
<organism evidence="1 2">
    <name type="scientific">Mucilaginibacter pineti</name>
    <dbReference type="NCBI Taxonomy" id="1391627"/>
    <lineage>
        <taxon>Bacteria</taxon>
        <taxon>Pseudomonadati</taxon>
        <taxon>Bacteroidota</taxon>
        <taxon>Sphingobacteriia</taxon>
        <taxon>Sphingobacteriales</taxon>
        <taxon>Sphingobacteriaceae</taxon>
        <taxon>Mucilaginibacter</taxon>
    </lineage>
</organism>